<evidence type="ECO:0000313" key="1">
    <source>
        <dbReference type="EMBL" id="CAI9282837.1"/>
    </source>
</evidence>
<evidence type="ECO:0000313" key="2">
    <source>
        <dbReference type="Proteomes" id="UP001177003"/>
    </source>
</evidence>
<keyword evidence="2" id="KW-1185">Reference proteome</keyword>
<dbReference type="AlphaFoldDB" id="A0AA36E5E9"/>
<dbReference type="EMBL" id="OX465080">
    <property type="protein sequence ID" value="CAI9282837.1"/>
    <property type="molecule type" value="Genomic_DNA"/>
</dbReference>
<sequence>MFQHLSTWFDFGAISNDLQTPVYWASLNNRIYTWYRGHKPIAKTRFTDFEGDVEAARAQAPDGMDLQCWSDTIDHFLIDKHKKRSTNNKECRKMQVVKNRGGTCNYGSGCFKNNLNILEAFHRGHVNIQGKFVDLLVEDQYDVDINAFLQNLKFVNAIGDILRSFKNQINKEQNNDVEDEDT</sequence>
<name>A0AA36E5E9_LACSI</name>
<accession>A0AA36E5E9</accession>
<dbReference type="Proteomes" id="UP001177003">
    <property type="component" value="Chromosome 4"/>
</dbReference>
<protein>
    <submittedName>
        <fullName evidence="1">Uncharacterized protein</fullName>
    </submittedName>
</protein>
<reference evidence="1" key="1">
    <citation type="submission" date="2023-04" db="EMBL/GenBank/DDBJ databases">
        <authorList>
            <person name="Vijverberg K."/>
            <person name="Xiong W."/>
            <person name="Schranz E."/>
        </authorList>
    </citation>
    <scope>NUCLEOTIDE SEQUENCE</scope>
</reference>
<gene>
    <name evidence="1" type="ORF">LSALG_LOCUS22459</name>
</gene>
<proteinExistence type="predicted"/>
<organism evidence="1 2">
    <name type="scientific">Lactuca saligna</name>
    <name type="common">Willowleaf lettuce</name>
    <dbReference type="NCBI Taxonomy" id="75948"/>
    <lineage>
        <taxon>Eukaryota</taxon>
        <taxon>Viridiplantae</taxon>
        <taxon>Streptophyta</taxon>
        <taxon>Embryophyta</taxon>
        <taxon>Tracheophyta</taxon>
        <taxon>Spermatophyta</taxon>
        <taxon>Magnoliopsida</taxon>
        <taxon>eudicotyledons</taxon>
        <taxon>Gunneridae</taxon>
        <taxon>Pentapetalae</taxon>
        <taxon>asterids</taxon>
        <taxon>campanulids</taxon>
        <taxon>Asterales</taxon>
        <taxon>Asteraceae</taxon>
        <taxon>Cichorioideae</taxon>
        <taxon>Cichorieae</taxon>
        <taxon>Lactucinae</taxon>
        <taxon>Lactuca</taxon>
    </lineage>
</organism>